<evidence type="ECO:0000256" key="1">
    <source>
        <dbReference type="SAM" id="MobiDB-lite"/>
    </source>
</evidence>
<feature type="compositionally biased region" description="Polar residues" evidence="1">
    <location>
        <begin position="506"/>
        <end position="515"/>
    </location>
</feature>
<feature type="region of interest" description="Disordered" evidence="1">
    <location>
        <begin position="154"/>
        <end position="183"/>
    </location>
</feature>
<evidence type="ECO:0000313" key="3">
    <source>
        <dbReference type="Proteomes" id="UP000240760"/>
    </source>
</evidence>
<dbReference type="AlphaFoldDB" id="A0A2T4C8W3"/>
<name>A0A2T4C8W3_TRILO</name>
<accession>A0A2T4C8W3</accession>
<proteinExistence type="predicted"/>
<dbReference type="EMBL" id="KZ679129">
    <property type="protein sequence ID" value="PTB78017.1"/>
    <property type="molecule type" value="Genomic_DNA"/>
</dbReference>
<feature type="compositionally biased region" description="Acidic residues" evidence="1">
    <location>
        <begin position="166"/>
        <end position="178"/>
    </location>
</feature>
<feature type="region of interest" description="Disordered" evidence="1">
    <location>
        <begin position="223"/>
        <end position="522"/>
    </location>
</feature>
<feature type="compositionally biased region" description="Basic and acidic residues" evidence="1">
    <location>
        <begin position="341"/>
        <end position="355"/>
    </location>
</feature>
<feature type="compositionally biased region" description="Polar residues" evidence="1">
    <location>
        <begin position="236"/>
        <end position="255"/>
    </location>
</feature>
<feature type="compositionally biased region" description="Polar residues" evidence="1">
    <location>
        <begin position="321"/>
        <end position="333"/>
    </location>
</feature>
<feature type="compositionally biased region" description="Basic residues" evidence="1">
    <location>
        <begin position="270"/>
        <end position="280"/>
    </location>
</feature>
<feature type="compositionally biased region" description="Basic and acidic residues" evidence="1">
    <location>
        <begin position="464"/>
        <end position="473"/>
    </location>
</feature>
<reference evidence="2 3" key="1">
    <citation type="submission" date="2016-07" db="EMBL/GenBank/DDBJ databases">
        <title>Multiple horizontal gene transfer events from other fungi enriched the ability of initially mycotrophic Trichoderma (Ascomycota) to feed on dead plant biomass.</title>
        <authorList>
            <consortium name="DOE Joint Genome Institute"/>
            <person name="Aerts A."/>
            <person name="Atanasova L."/>
            <person name="Chenthamara K."/>
            <person name="Zhang J."/>
            <person name="Grujic M."/>
            <person name="Henrissat B."/>
            <person name="Kuo A."/>
            <person name="Salamov A."/>
            <person name="Lipzen A."/>
            <person name="Labutti K."/>
            <person name="Barry K."/>
            <person name="Miao Y."/>
            <person name="Rahimi M.J."/>
            <person name="Shen Q."/>
            <person name="Grigoriev I.V."/>
            <person name="Kubicek C.P."/>
            <person name="Druzhinina I.S."/>
        </authorList>
    </citation>
    <scope>NUCLEOTIDE SEQUENCE [LARGE SCALE GENOMIC DNA]</scope>
    <source>
        <strain evidence="2 3">ATCC 18648</strain>
    </source>
</reference>
<feature type="compositionally biased region" description="Basic and acidic residues" evidence="1">
    <location>
        <begin position="434"/>
        <end position="445"/>
    </location>
</feature>
<feature type="compositionally biased region" description="Low complexity" evidence="1">
    <location>
        <begin position="402"/>
        <end position="421"/>
    </location>
</feature>
<gene>
    <name evidence="2" type="ORF">M440DRAFT_251011</name>
</gene>
<feature type="compositionally biased region" description="Basic and acidic residues" evidence="1">
    <location>
        <begin position="224"/>
        <end position="233"/>
    </location>
</feature>
<dbReference type="OrthoDB" id="4898977at2759"/>
<sequence length="522" mass="59478">MPIWTRGNYVPEIRPFDPPYFFRISQCQQWGKVTNEMLGDELLWRTYWKRFNTVEIPILPQDEFFDTALSIAKLAGGRRKEFERIFEEKNKERWEEVKRQLGKTEYHAKCHKEAFPCEDARKKLIKVCETGCLTHFLDILKGNAYGYEADVVRDEPPENAPKGYDEETQVPEDYFDEDGMPRSQRFNYDPDICFYEEPSTNDWREPLMADNVFYIGSYTVEYAPPEKDDDGRRTPSPVTGNTSTTSPLLPGSASTPKRGDGEKSAQTTRQGKRKRLTRKSVHFEDAVDVESHQHQQQLGPDDDTQDDDRAHKRARLDATSPDASSLSQPATDESVSKKRTRQDDDNNDRQKRQKLETPTSPAPAPHVSSPIPTATTKREPRRRTRNNKGDDHGRTHQGLEDSLACPPTPSASSTTATGSTTSRKRSREGDDEDNGFKRQKIEDPAAHTPPSVGLSYTQQTTGERPNDQKADARKTRKRRESSTRPSRQKPPPAPRSLNTRSRRKGGSSTFYQLDQSGKPRSV</sequence>
<organism evidence="2 3">
    <name type="scientific">Trichoderma longibrachiatum ATCC 18648</name>
    <dbReference type="NCBI Taxonomy" id="983965"/>
    <lineage>
        <taxon>Eukaryota</taxon>
        <taxon>Fungi</taxon>
        <taxon>Dikarya</taxon>
        <taxon>Ascomycota</taxon>
        <taxon>Pezizomycotina</taxon>
        <taxon>Sordariomycetes</taxon>
        <taxon>Hypocreomycetidae</taxon>
        <taxon>Hypocreales</taxon>
        <taxon>Hypocreaceae</taxon>
        <taxon>Trichoderma</taxon>
    </lineage>
</organism>
<feature type="compositionally biased region" description="Polar residues" evidence="1">
    <location>
        <begin position="454"/>
        <end position="463"/>
    </location>
</feature>
<protein>
    <submittedName>
        <fullName evidence="2">Uncharacterized protein</fullName>
    </submittedName>
</protein>
<feature type="compositionally biased region" description="Basic and acidic residues" evidence="1">
    <location>
        <begin position="281"/>
        <end position="293"/>
    </location>
</feature>
<dbReference type="Proteomes" id="UP000240760">
    <property type="component" value="Unassembled WGS sequence"/>
</dbReference>
<evidence type="ECO:0000313" key="2">
    <source>
        <dbReference type="EMBL" id="PTB78017.1"/>
    </source>
</evidence>
<feature type="compositionally biased region" description="Basic and acidic residues" evidence="1">
    <location>
        <begin position="387"/>
        <end position="399"/>
    </location>
</feature>
<keyword evidence="3" id="KW-1185">Reference proteome</keyword>